<evidence type="ECO:0000313" key="8">
    <source>
        <dbReference type="Proteomes" id="UP001470230"/>
    </source>
</evidence>
<dbReference type="PROSITE" id="PS00107">
    <property type="entry name" value="PROTEIN_KINASE_ATP"/>
    <property type="match status" value="1"/>
</dbReference>
<gene>
    <name evidence="7" type="ORF">M9Y10_039415</name>
</gene>
<dbReference type="EMBL" id="JAPFFF010000006">
    <property type="protein sequence ID" value="KAK8888347.1"/>
    <property type="molecule type" value="Genomic_DNA"/>
</dbReference>
<keyword evidence="2 4" id="KW-0547">Nucleotide-binding</keyword>
<dbReference type="SUPFAM" id="SSF56112">
    <property type="entry name" value="Protein kinase-like (PK-like)"/>
    <property type="match status" value="1"/>
</dbReference>
<keyword evidence="1" id="KW-0418">Kinase</keyword>
<protein>
    <recommendedName>
        <fullName evidence="6">Protein kinase domain-containing protein</fullName>
    </recommendedName>
</protein>
<dbReference type="Pfam" id="PF00069">
    <property type="entry name" value="Pkinase"/>
    <property type="match status" value="1"/>
</dbReference>
<dbReference type="InterPro" id="IPR017441">
    <property type="entry name" value="Protein_kinase_ATP_BS"/>
</dbReference>
<reference evidence="7 8" key="1">
    <citation type="submission" date="2024-04" db="EMBL/GenBank/DDBJ databases">
        <title>Tritrichomonas musculus Genome.</title>
        <authorList>
            <person name="Alves-Ferreira E."/>
            <person name="Grigg M."/>
            <person name="Lorenzi H."/>
            <person name="Galac M."/>
        </authorList>
    </citation>
    <scope>NUCLEOTIDE SEQUENCE [LARGE SCALE GENOMIC DNA]</scope>
    <source>
        <strain evidence="7 8">EAF2021</strain>
    </source>
</reference>
<accession>A0ABR2KD38</accession>
<dbReference type="Gene3D" id="1.10.510.10">
    <property type="entry name" value="Transferase(Phosphotransferase) domain 1"/>
    <property type="match status" value="1"/>
</dbReference>
<keyword evidence="3 4" id="KW-0067">ATP-binding</keyword>
<evidence type="ECO:0000256" key="4">
    <source>
        <dbReference type="PROSITE-ProRule" id="PRU10141"/>
    </source>
</evidence>
<dbReference type="PANTHER" id="PTHR44329:SF214">
    <property type="entry name" value="PROTEIN KINASE DOMAIN-CONTAINING PROTEIN"/>
    <property type="match status" value="1"/>
</dbReference>
<dbReference type="SMART" id="SM00220">
    <property type="entry name" value="S_TKc"/>
    <property type="match status" value="1"/>
</dbReference>
<evidence type="ECO:0000256" key="2">
    <source>
        <dbReference type="ARBA" id="ARBA00022741"/>
    </source>
</evidence>
<dbReference type="Proteomes" id="UP001470230">
    <property type="component" value="Unassembled WGS sequence"/>
</dbReference>
<feature type="domain" description="Protein kinase" evidence="6">
    <location>
        <begin position="17"/>
        <end position="318"/>
    </location>
</feature>
<feature type="region of interest" description="Disordered" evidence="5">
    <location>
        <begin position="342"/>
        <end position="361"/>
    </location>
</feature>
<dbReference type="InterPro" id="IPR011009">
    <property type="entry name" value="Kinase-like_dom_sf"/>
</dbReference>
<evidence type="ECO:0000259" key="6">
    <source>
        <dbReference type="SMART" id="SM00220"/>
    </source>
</evidence>
<organism evidence="7 8">
    <name type="scientific">Tritrichomonas musculus</name>
    <dbReference type="NCBI Taxonomy" id="1915356"/>
    <lineage>
        <taxon>Eukaryota</taxon>
        <taxon>Metamonada</taxon>
        <taxon>Parabasalia</taxon>
        <taxon>Tritrichomonadida</taxon>
        <taxon>Tritrichomonadidae</taxon>
        <taxon>Tritrichomonas</taxon>
    </lineage>
</organism>
<feature type="binding site" evidence="4">
    <location>
        <position position="46"/>
    </location>
    <ligand>
        <name>ATP</name>
        <dbReference type="ChEBI" id="CHEBI:30616"/>
    </ligand>
</feature>
<name>A0ABR2KD38_9EUKA</name>
<evidence type="ECO:0000256" key="3">
    <source>
        <dbReference type="ARBA" id="ARBA00022840"/>
    </source>
</evidence>
<dbReference type="InterPro" id="IPR008271">
    <property type="entry name" value="Ser/Thr_kinase_AS"/>
</dbReference>
<dbReference type="InterPro" id="IPR001245">
    <property type="entry name" value="Ser-Thr/Tyr_kinase_cat_dom"/>
</dbReference>
<sequence>MLNDVYLYNESIDIDNYDIKERIGSGAFGIVFRAIQKDTGEEVALKAIQLTDKLNQQKEQRNILLEICIPRKLNLPGTVKFLGFRFPLTDEQKKTEKIVSITTTNKDGKGRETVDLTGAIMVTQLMKNGNLESLTKIYLESRGVGCPKMNPTIRSKIIFGISATMKYVHKKKVIHRDLKPDNIFLDENFEPKIADFGLSKIIMDKINMTVWVGTPFFMAPELFMNEDEDGSYTNAVDVYAFAFILYKMFTNSVFFSDKKPIRGKQQYMMKIGRKFRPIKPELIPDPYWELIQRCWAHDPVQRPTFAEITDLLRNDIYAIEEFGMSTDLDQLHEYQDRIDVEPIPLSPSTPTTSDESLIDPNRQRHFNWDRH</sequence>
<evidence type="ECO:0000256" key="5">
    <source>
        <dbReference type="SAM" id="MobiDB-lite"/>
    </source>
</evidence>
<dbReference type="PROSITE" id="PS00108">
    <property type="entry name" value="PROTEIN_KINASE_ST"/>
    <property type="match status" value="1"/>
</dbReference>
<dbReference type="PANTHER" id="PTHR44329">
    <property type="entry name" value="SERINE/THREONINE-PROTEIN KINASE TNNI3K-RELATED"/>
    <property type="match status" value="1"/>
</dbReference>
<evidence type="ECO:0000313" key="7">
    <source>
        <dbReference type="EMBL" id="KAK8888347.1"/>
    </source>
</evidence>
<comment type="caution">
    <text evidence="7">The sequence shown here is derived from an EMBL/GenBank/DDBJ whole genome shotgun (WGS) entry which is preliminary data.</text>
</comment>
<keyword evidence="1" id="KW-0723">Serine/threonine-protein kinase</keyword>
<dbReference type="PRINTS" id="PR00109">
    <property type="entry name" value="TYRKINASE"/>
</dbReference>
<proteinExistence type="predicted"/>
<keyword evidence="1" id="KW-0808">Transferase</keyword>
<evidence type="ECO:0000256" key="1">
    <source>
        <dbReference type="ARBA" id="ARBA00022527"/>
    </source>
</evidence>
<dbReference type="InterPro" id="IPR051681">
    <property type="entry name" value="Ser/Thr_Kinases-Pseudokinases"/>
</dbReference>
<dbReference type="InterPro" id="IPR000719">
    <property type="entry name" value="Prot_kinase_dom"/>
</dbReference>
<keyword evidence="8" id="KW-1185">Reference proteome</keyword>